<dbReference type="EMBL" id="MPUH01000169">
    <property type="protein sequence ID" value="OMJ87767.1"/>
    <property type="molecule type" value="Genomic_DNA"/>
</dbReference>
<keyword evidence="3" id="KW-1185">Reference proteome</keyword>
<protein>
    <submittedName>
        <fullName evidence="2">Uncharacterized protein</fullName>
    </submittedName>
</protein>
<dbReference type="Proteomes" id="UP000187209">
    <property type="component" value="Unassembled WGS sequence"/>
</dbReference>
<feature type="compositionally biased region" description="Basic and acidic residues" evidence="1">
    <location>
        <begin position="95"/>
        <end position="110"/>
    </location>
</feature>
<evidence type="ECO:0000256" key="1">
    <source>
        <dbReference type="SAM" id="MobiDB-lite"/>
    </source>
</evidence>
<accession>A0A1R2CFG5</accession>
<feature type="region of interest" description="Disordered" evidence="1">
    <location>
        <begin position="83"/>
        <end position="130"/>
    </location>
</feature>
<evidence type="ECO:0000313" key="3">
    <source>
        <dbReference type="Proteomes" id="UP000187209"/>
    </source>
</evidence>
<organism evidence="2 3">
    <name type="scientific">Stentor coeruleus</name>
    <dbReference type="NCBI Taxonomy" id="5963"/>
    <lineage>
        <taxon>Eukaryota</taxon>
        <taxon>Sar</taxon>
        <taxon>Alveolata</taxon>
        <taxon>Ciliophora</taxon>
        <taxon>Postciliodesmatophora</taxon>
        <taxon>Heterotrichea</taxon>
        <taxon>Heterotrichida</taxon>
        <taxon>Stentoridae</taxon>
        <taxon>Stentor</taxon>
    </lineage>
</organism>
<proteinExistence type="predicted"/>
<evidence type="ECO:0000313" key="2">
    <source>
        <dbReference type="EMBL" id="OMJ87767.1"/>
    </source>
</evidence>
<dbReference type="AlphaFoldDB" id="A0A1R2CFG5"/>
<comment type="caution">
    <text evidence="2">The sequence shown here is derived from an EMBL/GenBank/DDBJ whole genome shotgun (WGS) entry which is preliminary data.</text>
</comment>
<name>A0A1R2CFG5_9CILI</name>
<reference evidence="2 3" key="1">
    <citation type="submission" date="2016-11" db="EMBL/GenBank/DDBJ databases">
        <title>The macronuclear genome of Stentor coeruleus: a giant cell with tiny introns.</title>
        <authorList>
            <person name="Slabodnick M."/>
            <person name="Ruby J.G."/>
            <person name="Reiff S.B."/>
            <person name="Swart E.C."/>
            <person name="Gosai S."/>
            <person name="Prabakaran S."/>
            <person name="Witkowska E."/>
            <person name="Larue G.E."/>
            <person name="Fisher S."/>
            <person name="Freeman R.M."/>
            <person name="Gunawardena J."/>
            <person name="Chu W."/>
            <person name="Stover N.A."/>
            <person name="Gregory B.D."/>
            <person name="Nowacki M."/>
            <person name="Derisi J."/>
            <person name="Roy S.W."/>
            <person name="Marshall W.F."/>
            <person name="Sood P."/>
        </authorList>
    </citation>
    <scope>NUCLEOTIDE SEQUENCE [LARGE SCALE GENOMIC DNA]</scope>
    <source>
        <strain evidence="2">WM001</strain>
    </source>
</reference>
<feature type="compositionally biased region" description="Basic residues" evidence="1">
    <location>
        <begin position="115"/>
        <end position="124"/>
    </location>
</feature>
<gene>
    <name evidence="2" type="ORF">SteCoe_10514</name>
</gene>
<sequence>MATIDCNLLNTIMTEPASSLTNTSNEQVSSNTKKPPIVPLLDLSKELQFSMRKKKLIRNKLCGQIYSKYQNFADLDDDSPLELIHSPNSVSSRKSSSERKKSIIESKKVPENLAGRKKFHRKPCDKHPVGKGELNKEEKVTCVCLII</sequence>